<dbReference type="Proteomes" id="UP000287033">
    <property type="component" value="Unassembled WGS sequence"/>
</dbReference>
<feature type="domain" description="Metallo-beta-lactamase" evidence="1">
    <location>
        <begin position="13"/>
        <end position="72"/>
    </location>
</feature>
<dbReference type="PANTHER" id="PTHR43084:SF1">
    <property type="entry name" value="PERSULFIDE DIOXYGENASE ETHE1, MITOCHONDRIAL"/>
    <property type="match status" value="1"/>
</dbReference>
<dbReference type="Gene3D" id="3.60.15.10">
    <property type="entry name" value="Ribonuclease Z/Hydroxyacylglutathione hydrolase-like"/>
    <property type="match status" value="1"/>
</dbReference>
<proteinExistence type="predicted"/>
<feature type="non-terminal residue" evidence="2">
    <location>
        <position position="103"/>
    </location>
</feature>
<dbReference type="GO" id="GO:0006749">
    <property type="term" value="P:glutathione metabolic process"/>
    <property type="evidence" value="ECO:0007669"/>
    <property type="project" value="TreeGrafter"/>
</dbReference>
<comment type="caution">
    <text evidence="2">The sequence shown here is derived from an EMBL/GenBank/DDBJ whole genome shotgun (WGS) entry which is preliminary data.</text>
</comment>
<dbReference type="GO" id="GO:0005739">
    <property type="term" value="C:mitochondrion"/>
    <property type="evidence" value="ECO:0007669"/>
    <property type="project" value="TreeGrafter"/>
</dbReference>
<dbReference type="InterPro" id="IPR036866">
    <property type="entry name" value="RibonucZ/Hydroxyglut_hydro"/>
</dbReference>
<dbReference type="GO" id="GO:0050313">
    <property type="term" value="F:sulfur dioxygenase activity"/>
    <property type="evidence" value="ECO:0007669"/>
    <property type="project" value="TreeGrafter"/>
</dbReference>
<dbReference type="Pfam" id="PF00753">
    <property type="entry name" value="Lactamase_B"/>
    <property type="match status" value="1"/>
</dbReference>
<protein>
    <recommendedName>
        <fullName evidence="1">Metallo-beta-lactamase domain-containing protein</fullName>
    </recommendedName>
</protein>
<dbReference type="InterPro" id="IPR051682">
    <property type="entry name" value="Mito_Persulfide_Diox"/>
</dbReference>
<accession>A0A401TQB2</accession>
<dbReference type="InterPro" id="IPR001279">
    <property type="entry name" value="Metallo-B-lactamas"/>
</dbReference>
<evidence type="ECO:0000313" key="3">
    <source>
        <dbReference type="Proteomes" id="UP000287033"/>
    </source>
</evidence>
<evidence type="ECO:0000259" key="1">
    <source>
        <dbReference type="Pfam" id="PF00753"/>
    </source>
</evidence>
<evidence type="ECO:0000313" key="2">
    <source>
        <dbReference type="EMBL" id="GCC44880.1"/>
    </source>
</evidence>
<dbReference type="SUPFAM" id="SSF56281">
    <property type="entry name" value="Metallo-hydrolase/oxidoreductase"/>
    <property type="match status" value="1"/>
</dbReference>
<dbReference type="AlphaFoldDB" id="A0A401TQB2"/>
<dbReference type="EMBL" id="BEZZ01146909">
    <property type="protein sequence ID" value="GCC44880.1"/>
    <property type="molecule type" value="Genomic_DNA"/>
</dbReference>
<dbReference type="OrthoDB" id="449487at2759"/>
<dbReference type="OMA" id="HADHITD"/>
<reference evidence="2 3" key="1">
    <citation type="journal article" date="2018" name="Nat. Ecol. Evol.">
        <title>Shark genomes provide insights into elasmobranch evolution and the origin of vertebrates.</title>
        <authorList>
            <person name="Hara Y"/>
            <person name="Yamaguchi K"/>
            <person name="Onimaru K"/>
            <person name="Kadota M"/>
            <person name="Koyanagi M"/>
            <person name="Keeley SD"/>
            <person name="Tatsumi K"/>
            <person name="Tanaka K"/>
            <person name="Motone F"/>
            <person name="Kageyama Y"/>
            <person name="Nozu R"/>
            <person name="Adachi N"/>
            <person name="Nishimura O"/>
            <person name="Nakagawa R"/>
            <person name="Tanegashima C"/>
            <person name="Kiyatake I"/>
            <person name="Matsumoto R"/>
            <person name="Murakumo K"/>
            <person name="Nishida K"/>
            <person name="Terakita A"/>
            <person name="Kuratani S"/>
            <person name="Sato K"/>
            <person name="Hyodo S Kuraku.S."/>
        </authorList>
    </citation>
    <scope>NUCLEOTIDE SEQUENCE [LARGE SCALE GENOMIC DNA]</scope>
</reference>
<organism evidence="2 3">
    <name type="scientific">Chiloscyllium punctatum</name>
    <name type="common">Brownbanded bambooshark</name>
    <name type="synonym">Hemiscyllium punctatum</name>
    <dbReference type="NCBI Taxonomy" id="137246"/>
    <lineage>
        <taxon>Eukaryota</taxon>
        <taxon>Metazoa</taxon>
        <taxon>Chordata</taxon>
        <taxon>Craniata</taxon>
        <taxon>Vertebrata</taxon>
        <taxon>Chondrichthyes</taxon>
        <taxon>Elasmobranchii</taxon>
        <taxon>Galeomorphii</taxon>
        <taxon>Galeoidea</taxon>
        <taxon>Orectolobiformes</taxon>
        <taxon>Hemiscylliidae</taxon>
        <taxon>Chiloscyllium</taxon>
    </lineage>
</organism>
<dbReference type="GO" id="GO:0070813">
    <property type="term" value="P:hydrogen sulfide metabolic process"/>
    <property type="evidence" value="ECO:0007669"/>
    <property type="project" value="TreeGrafter"/>
</dbReference>
<name>A0A401TQB2_CHIPU</name>
<keyword evidence="3" id="KW-1185">Reference proteome</keyword>
<dbReference type="PANTHER" id="PTHR43084">
    <property type="entry name" value="PERSULFIDE DIOXYGENASE ETHE1"/>
    <property type="match status" value="1"/>
</dbReference>
<gene>
    <name evidence="2" type="ORF">chiPu_0029047</name>
</gene>
<dbReference type="STRING" id="137246.A0A401TQB2"/>
<sequence length="103" mass="11529">MWVWLFEKVSCTYTYLLADAETREAVIIDPVWETVDRDVSLIQELDLKLLYAANTHVHADHVTGTGQIKSQIVGCRSVIAESSGATADKHVHHSDTLTFGRFV</sequence>